<evidence type="ECO:0000313" key="3">
    <source>
        <dbReference type="Proteomes" id="UP000199515"/>
    </source>
</evidence>
<dbReference type="PROSITE" id="PS50075">
    <property type="entry name" value="CARRIER"/>
    <property type="match status" value="1"/>
</dbReference>
<dbReference type="InterPro" id="IPR009081">
    <property type="entry name" value="PP-bd_ACP"/>
</dbReference>
<dbReference type="RefSeq" id="WP_091287604.1">
    <property type="nucleotide sequence ID" value="NZ_FNON01000001.1"/>
</dbReference>
<keyword evidence="3" id="KW-1185">Reference proteome</keyword>
<dbReference type="Gene3D" id="1.10.1200.10">
    <property type="entry name" value="ACP-like"/>
    <property type="match status" value="1"/>
</dbReference>
<evidence type="ECO:0000259" key="1">
    <source>
        <dbReference type="PROSITE" id="PS50075"/>
    </source>
</evidence>
<feature type="domain" description="Carrier" evidence="1">
    <location>
        <begin position="1"/>
        <end position="79"/>
    </location>
</feature>
<proteinExistence type="predicted"/>
<name>A0A1H2VTN8_9PSEU</name>
<dbReference type="SUPFAM" id="SSF47336">
    <property type="entry name" value="ACP-like"/>
    <property type="match status" value="1"/>
</dbReference>
<protein>
    <submittedName>
        <fullName evidence="2">Acyl carrier protein</fullName>
    </submittedName>
</protein>
<gene>
    <name evidence="2" type="ORF">SAMN05421504_1011329</name>
</gene>
<dbReference type="OrthoDB" id="5383272at2"/>
<dbReference type="AlphaFoldDB" id="A0A1H2VTN8"/>
<dbReference type="EMBL" id="FNON01000001">
    <property type="protein sequence ID" value="SDW71792.1"/>
    <property type="molecule type" value="Genomic_DNA"/>
</dbReference>
<sequence length="83" mass="9087">MSSEVLEKLTEYARAELFPATEVRPETALVSSGLLKSVDTARIVAYVHEEFGVRIPLAGLKRDNFENLGRLAALVTSLRTPTA</sequence>
<evidence type="ECO:0000313" key="2">
    <source>
        <dbReference type="EMBL" id="SDW71792.1"/>
    </source>
</evidence>
<reference evidence="2 3" key="1">
    <citation type="submission" date="2016-10" db="EMBL/GenBank/DDBJ databases">
        <authorList>
            <person name="de Groot N.N."/>
        </authorList>
    </citation>
    <scope>NUCLEOTIDE SEQUENCE [LARGE SCALE GENOMIC DNA]</scope>
    <source>
        <strain evidence="2 3">CPCC 202699</strain>
    </source>
</reference>
<dbReference type="InterPro" id="IPR036736">
    <property type="entry name" value="ACP-like_sf"/>
</dbReference>
<dbReference type="STRING" id="589385.SAMN05421504_1011329"/>
<dbReference type="Proteomes" id="UP000199515">
    <property type="component" value="Unassembled WGS sequence"/>
</dbReference>
<organism evidence="2 3">
    <name type="scientific">Amycolatopsis xylanica</name>
    <dbReference type="NCBI Taxonomy" id="589385"/>
    <lineage>
        <taxon>Bacteria</taxon>
        <taxon>Bacillati</taxon>
        <taxon>Actinomycetota</taxon>
        <taxon>Actinomycetes</taxon>
        <taxon>Pseudonocardiales</taxon>
        <taxon>Pseudonocardiaceae</taxon>
        <taxon>Amycolatopsis</taxon>
    </lineage>
</organism>
<accession>A0A1H2VTN8</accession>